<dbReference type="GeneID" id="79798833"/>
<reference evidence="7 16" key="1">
    <citation type="submission" date="2015-11" db="EMBL/GenBank/DDBJ databases">
        <authorList>
            <person name="Kook J.-K."/>
            <person name="Park S.-N."/>
            <person name="Lim Y.K."/>
            <person name="Jo E."/>
        </authorList>
    </citation>
    <scope>NUCLEOTIDE SEQUENCE [LARGE SCALE GENOMIC DNA]</scope>
    <source>
        <strain evidence="7 16">ChDC F306</strain>
    </source>
</reference>
<dbReference type="InterPro" id="IPR036388">
    <property type="entry name" value="WH-like_DNA-bd_sf"/>
</dbReference>
<dbReference type="GO" id="GO:0016987">
    <property type="term" value="F:sigma factor activity"/>
    <property type="evidence" value="ECO:0007669"/>
    <property type="project" value="UniProtKB-KW"/>
</dbReference>
<dbReference type="EMBL" id="NHRT01000001">
    <property type="protein sequence ID" value="OWP24500.1"/>
    <property type="molecule type" value="Genomic_DNA"/>
</dbReference>
<dbReference type="InterPro" id="IPR013249">
    <property type="entry name" value="RNA_pol_sigma70_r4_t2"/>
</dbReference>
<accession>A0A0D6GQQ6</accession>
<dbReference type="Proteomes" id="UP000197470">
    <property type="component" value="Unassembled WGS sequence"/>
</dbReference>
<evidence type="ECO:0000256" key="3">
    <source>
        <dbReference type="ARBA" id="ARBA00023082"/>
    </source>
</evidence>
<dbReference type="Proteomes" id="UP000067061">
    <property type="component" value="Chromosome"/>
</dbReference>
<dbReference type="InterPro" id="IPR007627">
    <property type="entry name" value="RNA_pol_sigma70_r2"/>
</dbReference>
<dbReference type="InterPro" id="IPR013325">
    <property type="entry name" value="RNA_pol_sigma_r2"/>
</dbReference>
<evidence type="ECO:0000313" key="7">
    <source>
        <dbReference type="EMBL" id="ALM93248.1"/>
    </source>
</evidence>
<dbReference type="InterPro" id="IPR013324">
    <property type="entry name" value="RNA_pol_sigma_r3/r4-like"/>
</dbReference>
<evidence type="ECO:0000313" key="21">
    <source>
        <dbReference type="Proteomes" id="UP000221852"/>
    </source>
</evidence>
<dbReference type="Proteomes" id="UP000224182">
    <property type="component" value="Unassembled WGS sequence"/>
</dbReference>
<dbReference type="EMBL" id="CP021934">
    <property type="protein sequence ID" value="ASC03171.1"/>
    <property type="molecule type" value="Genomic_DNA"/>
</dbReference>
<reference evidence="9 19" key="9">
    <citation type="submission" date="2017-06" db="EMBL/GenBank/DDBJ databases">
        <title>Genome sequencing of Fusobacterium nucleatum subsp. polymorphum KCOM 1275 (=ChDC F310).</title>
        <authorList>
            <person name="Kook J.-K."/>
            <person name="Park S.-N."/>
            <person name="Lim Y.K."/>
            <person name="Roh H."/>
        </authorList>
    </citation>
    <scope>NUCLEOTIDE SEQUENCE [LARGE SCALE GENOMIC DNA]</scope>
    <source>
        <strain evidence="9 19">KCOM 1275</strain>
    </source>
</reference>
<dbReference type="InterPro" id="IPR014284">
    <property type="entry name" value="RNA_pol_sigma-70_dom"/>
</dbReference>
<reference evidence="12 23" key="6">
    <citation type="submission" date="2017-06" db="EMBL/GenBank/DDBJ databases">
        <title>Draft genome sequence of Fusobacterium nucleatum subsp. polymorphum KCOM 1271 (=ChDC F305).</title>
        <authorList>
            <person name="Kook J.-K."/>
            <person name="Park S.-N."/>
            <person name="Lim Y.K."/>
            <person name="Roh H."/>
        </authorList>
    </citation>
    <scope>NUCLEOTIDE SEQUENCE [LARGE SCALE GENOMIC DNA]</scope>
    <source>
        <strain evidence="12">KCOM 1271</strain>
        <strain evidence="23">KCOM 1271 (ChDC F305)</strain>
    </source>
</reference>
<evidence type="ECO:0000313" key="23">
    <source>
        <dbReference type="Proteomes" id="UP000224182"/>
    </source>
</evidence>
<organism evidence="10 18">
    <name type="scientific">Fusobacterium nucleatum subsp. polymorphum</name>
    <name type="common">Fusobacterium polymorphum</name>
    <dbReference type="NCBI Taxonomy" id="76857"/>
    <lineage>
        <taxon>Bacteria</taxon>
        <taxon>Fusobacteriati</taxon>
        <taxon>Fusobacteriota</taxon>
        <taxon>Fusobacteriia</taxon>
        <taxon>Fusobacteriales</taxon>
        <taxon>Fusobacteriaceae</taxon>
        <taxon>Fusobacterium</taxon>
    </lineage>
</organism>
<dbReference type="Pfam" id="PF04542">
    <property type="entry name" value="Sigma70_r2"/>
    <property type="match status" value="1"/>
</dbReference>
<evidence type="ECO:0000256" key="2">
    <source>
        <dbReference type="ARBA" id="ARBA00023015"/>
    </source>
</evidence>
<reference evidence="10 18" key="2">
    <citation type="submission" date="2017-05" db="EMBL/GenBank/DDBJ databases">
        <title>Genome sequencing of Fusobacterium nucleatum subsp. polymorphum KCOM 1001 (=ChDC F119).</title>
        <authorList>
            <person name="Kook J.-K."/>
            <person name="Park S.-N."/>
            <person name="Lim Y.K."/>
            <person name="Roh H."/>
        </authorList>
    </citation>
    <scope>NUCLEOTIDE SEQUENCE [LARGE SCALE GENOMIC DNA]</scope>
    <source>
        <strain evidence="10 18">KCOM 1001</strain>
    </source>
</reference>
<feature type="domain" description="RNA polymerase sigma factor 70 region 4 type 2" evidence="6">
    <location>
        <begin position="95"/>
        <end position="146"/>
    </location>
</feature>
<reference evidence="14 21" key="8">
    <citation type="submission" date="2017-06" db="EMBL/GenBank/DDBJ databases">
        <title>Draft genome sequence of Fusobacterium nucleatum subsp. polymorphum KCOM 1330 (=ChDC F330).</title>
        <authorList>
            <person name="Kook J.-K."/>
            <person name="Park S.-N."/>
            <person name="Lim Y.K."/>
            <person name="Roh H."/>
        </authorList>
    </citation>
    <scope>NUCLEOTIDE SEQUENCE [LARGE SCALE GENOMIC DNA]</scope>
    <source>
        <strain evidence="14">KCOM 1330</strain>
        <strain evidence="21">KCOM 1330 (ChDC F330)</strain>
    </source>
</reference>
<evidence type="ECO:0000313" key="24">
    <source>
        <dbReference type="Proteomes" id="UP000224507"/>
    </source>
</evidence>
<evidence type="ECO:0000313" key="8">
    <source>
        <dbReference type="EMBL" id="ASC03171.1"/>
    </source>
</evidence>
<dbReference type="Gene3D" id="1.10.1740.10">
    <property type="match status" value="1"/>
</dbReference>
<evidence type="ECO:0000256" key="4">
    <source>
        <dbReference type="ARBA" id="ARBA00023163"/>
    </source>
</evidence>
<dbReference type="KEGG" id="fpol:ERS445057_01819"/>
<keyword evidence="17" id="KW-1185">Reference proteome</keyword>
<dbReference type="PANTHER" id="PTHR43133:SF51">
    <property type="entry name" value="RNA POLYMERASE SIGMA FACTOR"/>
    <property type="match status" value="1"/>
</dbReference>
<evidence type="ECO:0000259" key="5">
    <source>
        <dbReference type="Pfam" id="PF04542"/>
    </source>
</evidence>
<dbReference type="Gene3D" id="1.10.10.10">
    <property type="entry name" value="Winged helix-like DNA-binding domain superfamily/Winged helix DNA-binding domain"/>
    <property type="match status" value="1"/>
</dbReference>
<dbReference type="PANTHER" id="PTHR43133">
    <property type="entry name" value="RNA POLYMERASE ECF-TYPE SIGMA FACTO"/>
    <property type="match status" value="1"/>
</dbReference>
<dbReference type="Pfam" id="PF08281">
    <property type="entry name" value="Sigma70_r4_2"/>
    <property type="match status" value="1"/>
</dbReference>
<dbReference type="CDD" id="cd06171">
    <property type="entry name" value="Sigma70_r4"/>
    <property type="match status" value="1"/>
</dbReference>
<reference evidence="8 17" key="4">
    <citation type="submission" date="2017-06" db="EMBL/GenBank/DDBJ databases">
        <title>Draft genome sequence of Fusobacterium nucleatum subsp. polymorphum KCOM 1260 (=ChDC F218).</title>
        <authorList>
            <person name="Kook J.-K."/>
            <person name="Park S.-N."/>
            <person name="Lim Y.K."/>
            <person name="Roh H."/>
        </authorList>
    </citation>
    <scope>NUCLEOTIDE SEQUENCE [LARGE SCALE GENOMIC DNA]</scope>
    <source>
        <strain evidence="8">KCOM 1260</strain>
        <strain evidence="17">KCOM 1260 (ChDC F218)</strain>
    </source>
</reference>
<reference evidence="15 24" key="7">
    <citation type="submission" date="2017-06" db="EMBL/GenBank/DDBJ databases">
        <title>Draft genome sequence of Fusobacterium nucleatum subsp. polymorphum KCOM 1274 (=ChDC F309).</title>
        <authorList>
            <person name="Kook J.-K."/>
            <person name="Park S.-N."/>
            <person name="Lim Y.K."/>
            <person name="Roh H."/>
        </authorList>
    </citation>
    <scope>NUCLEOTIDE SEQUENCE [LARGE SCALE GENOMIC DNA]</scope>
    <source>
        <strain evidence="15">KCOM 1274</strain>
        <strain evidence="24">KCOM 1274 (ChDC F309)</strain>
    </source>
</reference>
<dbReference type="EMBL" id="NIRN01000001">
    <property type="protein sequence ID" value="PHI05923.1"/>
    <property type="molecule type" value="Genomic_DNA"/>
</dbReference>
<keyword evidence="3" id="KW-0731">Sigma factor</keyword>
<evidence type="ECO:0000313" key="14">
    <source>
        <dbReference type="EMBL" id="PHI12386.1"/>
    </source>
</evidence>
<dbReference type="Proteomes" id="UP000221852">
    <property type="component" value="Unassembled WGS sequence"/>
</dbReference>
<dbReference type="AlphaFoldDB" id="A0A0D6GQQ6"/>
<dbReference type="NCBIfam" id="TIGR02937">
    <property type="entry name" value="sigma70-ECF"/>
    <property type="match status" value="1"/>
</dbReference>
<comment type="similarity">
    <text evidence="1">Belongs to the sigma-70 factor family. ECF subfamily.</text>
</comment>
<evidence type="ECO:0000313" key="12">
    <source>
        <dbReference type="EMBL" id="PHI05923.1"/>
    </source>
</evidence>
<evidence type="ECO:0000313" key="20">
    <source>
        <dbReference type="Proteomes" id="UP000221504"/>
    </source>
</evidence>
<dbReference type="EMBL" id="CP013121">
    <property type="protein sequence ID" value="ALM93248.1"/>
    <property type="molecule type" value="Genomic_DNA"/>
</dbReference>
<evidence type="ECO:0000313" key="11">
    <source>
        <dbReference type="EMBL" id="PHH98654.1"/>
    </source>
</evidence>
<dbReference type="Proteomes" id="UP000223525">
    <property type="component" value="Unassembled WGS sequence"/>
</dbReference>
<dbReference type="SUPFAM" id="SSF88946">
    <property type="entry name" value="Sigma2 domain of RNA polymerase sigma factors"/>
    <property type="match status" value="1"/>
</dbReference>
<sequence length="149" mass="17889">MDFDNIYEEYFDRVYYKVLSVVKNDDDAEDICQETFISVYKNLSKFREESNIYTWIYRIAINKTYDFFKKRKLEFEINDDVLSLPEDINFDTKVILEEKLKLISEKEKEIVVLKDIYGYKLKEIAEMKNMNLSTVKSVYYKALKDMGGN</sequence>
<keyword evidence="4" id="KW-0804">Transcription</keyword>
<dbReference type="EMBL" id="NIRK01000001">
    <property type="protein sequence ID" value="PHH98654.1"/>
    <property type="molecule type" value="Genomic_DNA"/>
</dbReference>
<dbReference type="GO" id="GO:0003677">
    <property type="term" value="F:DNA binding"/>
    <property type="evidence" value="ECO:0007669"/>
    <property type="project" value="InterPro"/>
</dbReference>
<dbReference type="Proteomes" id="UP000196759">
    <property type="component" value="Chromosome"/>
</dbReference>
<dbReference type="RefSeq" id="WP_005892085.1">
    <property type="nucleotide sequence ID" value="NZ_CP013121.1"/>
</dbReference>
<evidence type="ECO:0000313" key="10">
    <source>
        <dbReference type="EMBL" id="OWP24500.1"/>
    </source>
</evidence>
<dbReference type="SUPFAM" id="SSF88659">
    <property type="entry name" value="Sigma3 and sigma4 domains of RNA polymerase sigma factors"/>
    <property type="match status" value="1"/>
</dbReference>
<reference evidence="13 20" key="5">
    <citation type="submission" date="2017-06" db="EMBL/GenBank/DDBJ databases">
        <title>Draft genome sequence of Fusobacterium nucleatum subsp. polymorphum KCOM 1267 (=ChDC F290).</title>
        <authorList>
            <person name="Kook J.-K."/>
            <person name="Park S.-N."/>
            <person name="Lim Y.K."/>
            <person name="Roh H."/>
        </authorList>
    </citation>
    <scope>NUCLEOTIDE SEQUENCE [LARGE SCALE GENOMIC DNA]</scope>
    <source>
        <strain evidence="13">KCOM 1267</strain>
        <strain evidence="20">KCOM 1267(ChDC F290)</strain>
    </source>
</reference>
<dbReference type="EMBL" id="NIRM01000002">
    <property type="protein sequence ID" value="PHI07818.1"/>
    <property type="molecule type" value="Genomic_DNA"/>
</dbReference>
<protein>
    <submittedName>
        <fullName evidence="10">RNA polymerase sigma factor</fullName>
    </submittedName>
    <submittedName>
        <fullName evidence="7">RNA polymerase subunit sigma</fullName>
    </submittedName>
</protein>
<evidence type="ECO:0000313" key="9">
    <source>
        <dbReference type="EMBL" id="ASG28327.1"/>
    </source>
</evidence>
<dbReference type="Proteomes" id="UP000221504">
    <property type="component" value="Unassembled WGS sequence"/>
</dbReference>
<gene>
    <name evidence="11" type="ORF">CA836_02175</name>
    <name evidence="10" type="ORF">CA839_00185</name>
    <name evidence="8" type="ORF">CBG50_07595</name>
    <name evidence="13" type="ORF">CBG52_06240</name>
    <name evidence="12" type="ORF">CBG54_02100</name>
    <name evidence="15" type="ORF">CBG56_05305</name>
    <name evidence="14" type="ORF">CBG59_00535</name>
    <name evidence="9" type="ORF">CBG61_04890</name>
    <name evidence="7" type="ORF">RO02_01040</name>
</gene>
<reference evidence="11 22" key="3">
    <citation type="submission" date="2017-06" db="EMBL/GenBank/DDBJ databases">
        <title>Draft genome sequence of Fusobacterium nucleatum subsp. polymorphum KCOM 1248 (=ChDC F113).</title>
        <authorList>
            <person name="Kook J.-K."/>
            <person name="Park S.-N."/>
            <person name="Lim Y.K."/>
            <person name="Roh H."/>
        </authorList>
    </citation>
    <scope>NUCLEOTIDE SEQUENCE [LARGE SCALE GENOMIC DNA]</scope>
    <source>
        <strain evidence="11">KCOM 1248</strain>
        <strain evidence="22">KCOM 1248 (ChDC F113)</strain>
    </source>
</reference>
<evidence type="ECO:0000313" key="13">
    <source>
        <dbReference type="EMBL" id="PHI07818.1"/>
    </source>
</evidence>
<evidence type="ECO:0000313" key="22">
    <source>
        <dbReference type="Proteomes" id="UP000223525"/>
    </source>
</evidence>
<dbReference type="EMBL" id="NIRQ01000001">
    <property type="protein sequence ID" value="PHI12386.1"/>
    <property type="molecule type" value="Genomic_DNA"/>
</dbReference>
<evidence type="ECO:0000256" key="1">
    <source>
        <dbReference type="ARBA" id="ARBA00010641"/>
    </source>
</evidence>
<evidence type="ECO:0000313" key="19">
    <source>
        <dbReference type="Proteomes" id="UP000197638"/>
    </source>
</evidence>
<dbReference type="Proteomes" id="UP000224507">
    <property type="component" value="Unassembled WGS sequence"/>
</dbReference>
<evidence type="ECO:0000313" key="15">
    <source>
        <dbReference type="EMBL" id="PHI15450.1"/>
    </source>
</evidence>
<feature type="domain" description="RNA polymerase sigma-70 region 2" evidence="5">
    <location>
        <begin position="6"/>
        <end position="72"/>
    </location>
</feature>
<proteinExistence type="inferred from homology"/>
<evidence type="ECO:0000259" key="6">
    <source>
        <dbReference type="Pfam" id="PF08281"/>
    </source>
</evidence>
<dbReference type="EMBL" id="NIRO01000004">
    <property type="protein sequence ID" value="PHI15450.1"/>
    <property type="molecule type" value="Genomic_DNA"/>
</dbReference>
<dbReference type="GO" id="GO:0006352">
    <property type="term" value="P:DNA-templated transcription initiation"/>
    <property type="evidence" value="ECO:0007669"/>
    <property type="project" value="InterPro"/>
</dbReference>
<dbReference type="Proteomes" id="UP000197638">
    <property type="component" value="Chromosome"/>
</dbReference>
<name>A0A0D6GQQ6_FUSNP</name>
<dbReference type="InterPro" id="IPR039425">
    <property type="entry name" value="RNA_pol_sigma-70-like"/>
</dbReference>
<evidence type="ECO:0000313" key="18">
    <source>
        <dbReference type="Proteomes" id="UP000197470"/>
    </source>
</evidence>
<evidence type="ECO:0000313" key="17">
    <source>
        <dbReference type="Proteomes" id="UP000196759"/>
    </source>
</evidence>
<dbReference type="EMBL" id="CP022123">
    <property type="protein sequence ID" value="ASG28327.1"/>
    <property type="molecule type" value="Genomic_DNA"/>
</dbReference>
<keyword evidence="2" id="KW-0805">Transcription regulation</keyword>
<evidence type="ECO:0000313" key="16">
    <source>
        <dbReference type="Proteomes" id="UP000067061"/>
    </source>
</evidence>